<accession>A0ABM8R4G0</accession>
<dbReference type="RefSeq" id="WP_213041758.1">
    <property type="nucleotide sequence ID" value="NZ_CAJNBJ010000002.1"/>
</dbReference>
<dbReference type="InterPro" id="IPR038461">
    <property type="entry name" value="Schlafen_AlbA_2_dom_sf"/>
</dbReference>
<reference evidence="2 3" key="1">
    <citation type="submission" date="2021-02" db="EMBL/GenBank/DDBJ databases">
        <authorList>
            <person name="Han P."/>
        </authorList>
    </citation>
    <scope>NUCLEOTIDE SEQUENCE [LARGE SCALE GENOMIC DNA]</scope>
    <source>
        <strain evidence="2">Candidatus Nitrospira sp. ZN2</strain>
    </source>
</reference>
<evidence type="ECO:0000259" key="1">
    <source>
        <dbReference type="Pfam" id="PF04326"/>
    </source>
</evidence>
<dbReference type="Gene3D" id="3.30.950.30">
    <property type="entry name" value="Schlafen, AAA domain"/>
    <property type="match status" value="1"/>
</dbReference>
<protein>
    <submittedName>
        <fullName evidence="2">AlbA_2 domain-containing protein</fullName>
    </submittedName>
</protein>
<dbReference type="PANTHER" id="PTHR30595:SF6">
    <property type="entry name" value="SCHLAFEN ALBA-2 DOMAIN-CONTAINING PROTEIN"/>
    <property type="match status" value="1"/>
</dbReference>
<organism evidence="2 3">
    <name type="scientific">Nitrospira defluvii</name>
    <dbReference type="NCBI Taxonomy" id="330214"/>
    <lineage>
        <taxon>Bacteria</taxon>
        <taxon>Pseudomonadati</taxon>
        <taxon>Nitrospirota</taxon>
        <taxon>Nitrospiria</taxon>
        <taxon>Nitrospirales</taxon>
        <taxon>Nitrospiraceae</taxon>
        <taxon>Nitrospira</taxon>
    </lineage>
</organism>
<name>A0ABM8R4G0_9BACT</name>
<dbReference type="PANTHER" id="PTHR30595">
    <property type="entry name" value="GLPR-RELATED TRANSCRIPTIONAL REPRESSOR"/>
    <property type="match status" value="1"/>
</dbReference>
<proteinExistence type="predicted"/>
<dbReference type="Pfam" id="PF04326">
    <property type="entry name" value="SLFN_AlbA_2"/>
    <property type="match status" value="1"/>
</dbReference>
<keyword evidence="3" id="KW-1185">Reference proteome</keyword>
<dbReference type="InterPro" id="IPR007421">
    <property type="entry name" value="Schlafen_AlbA_2_dom"/>
</dbReference>
<sequence>MDKPPSEWTEQDLLSLIQSGAEEQTDLEYKRGDALTSNVKAKNEISKDVSALANGAGGVIVYGMVEEQHTPRQLDGVDPAQVTKEWLEQVINGRVRPRLAGVYINLVALTASAPGKVAYVVSVPQAPTAHQAADKRYYKRFNFESVPMEDYEIRDIMNRMKHPLIIPSFSRRFIDRKATVCEYALNISLVNKGAVSTHDVKAVFTVPRTVSKVVKGFDKQRIIEIPSRLFGNQWFENPLTAVGRVIFPEDDWELTNGKDRDFVLIVDTSRIDMNETREPILLWKTYADDMPPQSGQVMLGEIPSVGGQ</sequence>
<dbReference type="Proteomes" id="UP000675880">
    <property type="component" value="Unassembled WGS sequence"/>
</dbReference>
<evidence type="ECO:0000313" key="3">
    <source>
        <dbReference type="Proteomes" id="UP000675880"/>
    </source>
</evidence>
<gene>
    <name evidence="2" type="ORF">NSPZN2_100429</name>
</gene>
<feature type="domain" description="Schlafen AlbA-2" evidence="1">
    <location>
        <begin position="23"/>
        <end position="148"/>
    </location>
</feature>
<evidence type="ECO:0000313" key="2">
    <source>
        <dbReference type="EMBL" id="CAE6732518.1"/>
    </source>
</evidence>
<dbReference type="EMBL" id="CAJNBJ010000002">
    <property type="protein sequence ID" value="CAE6732518.1"/>
    <property type="molecule type" value="Genomic_DNA"/>
</dbReference>
<comment type="caution">
    <text evidence="2">The sequence shown here is derived from an EMBL/GenBank/DDBJ whole genome shotgun (WGS) entry which is preliminary data.</text>
</comment>